<dbReference type="PANTHER" id="PTHR44591">
    <property type="entry name" value="STRESS RESPONSE REGULATOR PROTEIN 1"/>
    <property type="match status" value="1"/>
</dbReference>
<dbReference type="OrthoDB" id="159632at2"/>
<dbReference type="CDD" id="cd00156">
    <property type="entry name" value="REC"/>
    <property type="match status" value="1"/>
</dbReference>
<evidence type="ECO:0000256" key="2">
    <source>
        <dbReference type="ARBA" id="ARBA00023012"/>
    </source>
</evidence>
<evidence type="ECO:0000256" key="1">
    <source>
        <dbReference type="ARBA" id="ARBA00022553"/>
    </source>
</evidence>
<dbReference type="PROSITE" id="PS50110">
    <property type="entry name" value="RESPONSE_REGULATORY"/>
    <property type="match status" value="1"/>
</dbReference>
<dbReference type="InterPro" id="IPR050595">
    <property type="entry name" value="Bact_response_regulator"/>
</dbReference>
<keyword evidence="6" id="KW-1185">Reference proteome</keyword>
<keyword evidence="2" id="KW-0902">Two-component regulatory system</keyword>
<feature type="modified residue" description="4-aspartylphosphate" evidence="3">
    <location>
        <position position="58"/>
    </location>
</feature>
<keyword evidence="1 3" id="KW-0597">Phosphoprotein</keyword>
<protein>
    <recommendedName>
        <fullName evidence="4">Response regulatory domain-containing protein</fullName>
    </recommendedName>
</protein>
<evidence type="ECO:0000256" key="3">
    <source>
        <dbReference type="PROSITE-ProRule" id="PRU00169"/>
    </source>
</evidence>
<dbReference type="AlphaFoldDB" id="A0A1R1MKK2"/>
<reference evidence="5 6" key="1">
    <citation type="submission" date="2016-10" db="EMBL/GenBank/DDBJ databases">
        <title>Genome sequence of a sulfur-reducing bacterium Desulfurobacterium indicum K6013.</title>
        <authorList>
            <person name="Cao J."/>
            <person name="Shao Z."/>
            <person name="Alain K."/>
            <person name="Jebbar M."/>
        </authorList>
    </citation>
    <scope>NUCLEOTIDE SEQUENCE [LARGE SCALE GENOMIC DNA]</scope>
    <source>
        <strain evidence="5 6">K6013</strain>
    </source>
</reference>
<accession>A0A1R1MKK2</accession>
<dbReference type="GO" id="GO:0000160">
    <property type="term" value="P:phosphorelay signal transduction system"/>
    <property type="evidence" value="ECO:0007669"/>
    <property type="project" value="UniProtKB-KW"/>
</dbReference>
<proteinExistence type="predicted"/>
<dbReference type="STRING" id="1914305.BLW93_05885"/>
<evidence type="ECO:0000259" key="4">
    <source>
        <dbReference type="PROSITE" id="PS50110"/>
    </source>
</evidence>
<dbReference type="SMART" id="SM00448">
    <property type="entry name" value="REC"/>
    <property type="match status" value="1"/>
</dbReference>
<comment type="caution">
    <text evidence="5">The sequence shown here is derived from an EMBL/GenBank/DDBJ whole genome shotgun (WGS) entry which is preliminary data.</text>
</comment>
<organism evidence="5 6">
    <name type="scientific">Desulfurobacterium indicum</name>
    <dbReference type="NCBI Taxonomy" id="1914305"/>
    <lineage>
        <taxon>Bacteria</taxon>
        <taxon>Pseudomonadati</taxon>
        <taxon>Aquificota</taxon>
        <taxon>Aquificia</taxon>
        <taxon>Desulfurobacteriales</taxon>
        <taxon>Desulfurobacteriaceae</taxon>
        <taxon>Desulfurobacterium</taxon>
    </lineage>
</organism>
<evidence type="ECO:0000313" key="6">
    <source>
        <dbReference type="Proteomes" id="UP000187408"/>
    </source>
</evidence>
<sequence>MKALIVDDVLFTRLVMEEALKILESKKEIHFSILDQADSYKEAIKKLSKENYDVVITDIKLKDGLGIELAKHIKKKYPDTLVVALTMYPEEYEKHKEIFDEFLKKPISSEELEEKLEKIFKKRP</sequence>
<dbReference type="Proteomes" id="UP000187408">
    <property type="component" value="Unassembled WGS sequence"/>
</dbReference>
<dbReference type="PANTHER" id="PTHR44591:SF14">
    <property type="entry name" value="PROTEIN PILG"/>
    <property type="match status" value="1"/>
</dbReference>
<name>A0A1R1MKK2_9BACT</name>
<dbReference type="Gene3D" id="3.40.50.2300">
    <property type="match status" value="1"/>
</dbReference>
<dbReference type="InterPro" id="IPR001789">
    <property type="entry name" value="Sig_transdc_resp-reg_receiver"/>
</dbReference>
<dbReference type="EMBL" id="MOEN01000020">
    <property type="protein sequence ID" value="OMH40337.1"/>
    <property type="molecule type" value="Genomic_DNA"/>
</dbReference>
<evidence type="ECO:0000313" key="5">
    <source>
        <dbReference type="EMBL" id="OMH40337.1"/>
    </source>
</evidence>
<feature type="domain" description="Response regulatory" evidence="4">
    <location>
        <begin position="2"/>
        <end position="120"/>
    </location>
</feature>
<dbReference type="Pfam" id="PF00072">
    <property type="entry name" value="Response_reg"/>
    <property type="match status" value="1"/>
</dbReference>
<dbReference type="RefSeq" id="WP_076713177.1">
    <property type="nucleotide sequence ID" value="NZ_MOEN01000020.1"/>
</dbReference>
<gene>
    <name evidence="5" type="ORF">BLW93_05885</name>
</gene>
<dbReference type="SUPFAM" id="SSF52172">
    <property type="entry name" value="CheY-like"/>
    <property type="match status" value="1"/>
</dbReference>
<dbReference type="InterPro" id="IPR011006">
    <property type="entry name" value="CheY-like_superfamily"/>
</dbReference>